<dbReference type="AlphaFoldDB" id="A0A142ENQ8"/>
<sequence>MPFANVFINNSTLGAASDDEGNFRIYGNIPDEFELVASFVGYKTISKTIQRKGRQAVYQNFDLEFIEDQLSEVALKAKRDKSWERNIRMFKEVFLAVPDDPYGRDIEILNPWVLDFESVKPDKGFKYTQATAQQALQVVNKALGYQIDFHLQDFRMLRNASRFFGQAYYKNLAPSDSTNGEQWKTNRELNYQNSTRHLMLSILLRNAERQGFELYLTKTESDFRVRTNDFTVELNESIIPLKLDSIYSRPLGNGSYRIFLPGRIEVHHLSKPWPNDYYTNIYHAISWMIAPGGYVDVDRNGTLLYPAQLVLSGYMGRQRMARSLPLDFVPDEGFAGFVEELKLFQARYKTLNALREKPWITLNKHYFHPGENLWLGGRMLYQNPIAQDSLSRVVYVEIWNDKLKQVHSAQFPIQEGLISGGIQLADSLPVGDYILRAYTRWGLNFPEKDRFEIPFPIIPEDQQVVFSENVEEDEFGDLVLNTLYEIQDSLNFRKALIHLSLADSYDNPVEADFHLSVLSGFVAPELSQALRLEKALDWKDEPLPDTFDSNLPFSIDYGISVAGRFSPDRKKDSKAQVITLVKGDLEDFGQVRSDSSGYFWATGLMGQDSISLAIAALDSKQQSLGSVSLIPFSRPIFRGSFSRIPFQTQSISDVRERLIDLEGDFVQLEEFVKEETREELRPDRNYAYGDPNQEVGEADLETKTWAEILGLLRFNLNTLKFRNYTFGEETGSPLLIIDGNSRPFLEKEEFREILLGYDPSQLKSIKVYYDNITNAAYGMAGYAGVMIIETKNGFRTGPEEGRRFNPAEFDVFSIPGFTSFKEFPIVPPKDQLLKNKPTLYWNPKAITQKGSLDFEVYVPLEVKKLWIKIEGLSEDGDPVYKLIPIEIGK</sequence>
<evidence type="ECO:0000313" key="1">
    <source>
        <dbReference type="EMBL" id="AMQ56763.1"/>
    </source>
</evidence>
<reference evidence="1 2" key="2">
    <citation type="journal article" date="2016" name="Genome Announc.">
        <title>Complete Genome Sequence of Algoriphagus sp. Strain M8-2, Isolated from a Brackish Lake.</title>
        <authorList>
            <person name="Muraguchi Y."/>
            <person name="Kushimoto K."/>
            <person name="Ohtsubo Y."/>
            <person name="Suzuki T."/>
            <person name="Dohra H."/>
            <person name="Kimbara K."/>
            <person name="Shintani M."/>
        </authorList>
    </citation>
    <scope>NUCLEOTIDE SEQUENCE [LARGE SCALE GENOMIC DNA]</scope>
    <source>
        <strain evidence="1 2">M8-2</strain>
    </source>
</reference>
<dbReference type="SUPFAM" id="SSF49464">
    <property type="entry name" value="Carboxypeptidase regulatory domain-like"/>
    <property type="match status" value="1"/>
</dbReference>
<dbReference type="KEGG" id="alm:AO498_10025"/>
<dbReference type="EMBL" id="CP012836">
    <property type="protein sequence ID" value="AMQ56763.1"/>
    <property type="molecule type" value="Genomic_DNA"/>
</dbReference>
<keyword evidence="2" id="KW-1185">Reference proteome</keyword>
<dbReference type="PATRIC" id="fig|1727163.4.peg.2096"/>
<evidence type="ECO:0008006" key="3">
    <source>
        <dbReference type="Google" id="ProtNLM"/>
    </source>
</evidence>
<proteinExistence type="predicted"/>
<evidence type="ECO:0000313" key="2">
    <source>
        <dbReference type="Proteomes" id="UP000073816"/>
    </source>
</evidence>
<accession>A0A142ENQ8</accession>
<dbReference type="STRING" id="1727163.AO498_10025"/>
<reference evidence="2" key="1">
    <citation type="submission" date="2015-09" db="EMBL/GenBank/DDBJ databases">
        <title>Complete sequence of Algoriphagus sp. M8-2.</title>
        <authorList>
            <person name="Shintani M."/>
        </authorList>
    </citation>
    <scope>NUCLEOTIDE SEQUENCE [LARGE SCALE GENOMIC DNA]</scope>
    <source>
        <strain evidence="2">M8-2</strain>
    </source>
</reference>
<name>A0A142ENQ8_9BACT</name>
<organism evidence="1 2">
    <name type="scientific">Algoriphagus sanaruensis</name>
    <dbReference type="NCBI Taxonomy" id="1727163"/>
    <lineage>
        <taxon>Bacteria</taxon>
        <taxon>Pseudomonadati</taxon>
        <taxon>Bacteroidota</taxon>
        <taxon>Cytophagia</taxon>
        <taxon>Cytophagales</taxon>
        <taxon>Cyclobacteriaceae</taxon>
        <taxon>Algoriphagus</taxon>
    </lineage>
</organism>
<dbReference type="Proteomes" id="UP000073816">
    <property type="component" value="Chromosome"/>
</dbReference>
<dbReference type="Pfam" id="PF13715">
    <property type="entry name" value="CarbopepD_reg_2"/>
    <property type="match status" value="1"/>
</dbReference>
<gene>
    <name evidence="1" type="ORF">AO498_10025</name>
</gene>
<protein>
    <recommendedName>
        <fullName evidence="3">TonB-dependent receptor plug domain-containing protein</fullName>
    </recommendedName>
</protein>
<dbReference type="InterPro" id="IPR008969">
    <property type="entry name" value="CarboxyPept-like_regulatory"/>
</dbReference>